<accession>A0AAN8A520</accession>
<dbReference type="EMBL" id="JAVRQU010000002">
    <property type="protein sequence ID" value="KAK5706376.1"/>
    <property type="molecule type" value="Genomic_DNA"/>
</dbReference>
<dbReference type="InterPro" id="IPR010730">
    <property type="entry name" value="HET"/>
</dbReference>
<dbReference type="Pfam" id="PF06985">
    <property type="entry name" value="HET"/>
    <property type="match status" value="1"/>
</dbReference>
<dbReference type="Proteomes" id="UP001310594">
    <property type="component" value="Unassembled WGS sequence"/>
</dbReference>
<dbReference type="PANTHER" id="PTHR33112">
    <property type="entry name" value="DOMAIN PROTEIN, PUTATIVE-RELATED"/>
    <property type="match status" value="1"/>
</dbReference>
<proteinExistence type="predicted"/>
<dbReference type="AlphaFoldDB" id="A0AAN8A520"/>
<comment type="caution">
    <text evidence="2">The sequence shown here is derived from an EMBL/GenBank/DDBJ whole genome shotgun (WGS) entry which is preliminary data.</text>
</comment>
<name>A0AAN8A520_9PEZI</name>
<gene>
    <name evidence="2" type="ORF">LTR97_001364</name>
</gene>
<organism evidence="2 3">
    <name type="scientific">Elasticomyces elasticus</name>
    <dbReference type="NCBI Taxonomy" id="574655"/>
    <lineage>
        <taxon>Eukaryota</taxon>
        <taxon>Fungi</taxon>
        <taxon>Dikarya</taxon>
        <taxon>Ascomycota</taxon>
        <taxon>Pezizomycotina</taxon>
        <taxon>Dothideomycetes</taxon>
        <taxon>Dothideomycetidae</taxon>
        <taxon>Mycosphaerellales</taxon>
        <taxon>Teratosphaeriaceae</taxon>
        <taxon>Elasticomyces</taxon>
    </lineage>
</organism>
<evidence type="ECO:0000313" key="3">
    <source>
        <dbReference type="Proteomes" id="UP001310594"/>
    </source>
</evidence>
<feature type="domain" description="Heterokaryon incompatibility" evidence="1">
    <location>
        <begin position="1"/>
        <end position="84"/>
    </location>
</feature>
<dbReference type="PANTHER" id="PTHR33112:SF16">
    <property type="entry name" value="HETEROKARYON INCOMPATIBILITY DOMAIN-CONTAINING PROTEIN"/>
    <property type="match status" value="1"/>
</dbReference>
<reference evidence="2" key="1">
    <citation type="submission" date="2023-08" db="EMBL/GenBank/DDBJ databases">
        <title>Black Yeasts Isolated from many extreme environments.</title>
        <authorList>
            <person name="Coleine C."/>
            <person name="Stajich J.E."/>
            <person name="Selbmann L."/>
        </authorList>
    </citation>
    <scope>NUCLEOTIDE SEQUENCE</scope>
    <source>
        <strain evidence="2">CCFEE 5810</strain>
    </source>
</reference>
<sequence length="384" mass="43837">MHRVYSQACFTIAASASSGSDLELFNDESCGLKCDMDIVSISKRLPGRRKSTLNLFDISKFYPRQWYDHVNSGPLSKRAWTLQETMLSPRTIYYSNSQLYWECRHIRQSEDNLLFEDIRTTWRSTFFQEPPGQNLTTSGGGLYTSPPVDLKSFSFFWYRQIIADEYSTSNLTNGRDKLVAVSSLARALHAKRPNPYYAGLWGDCLLEGLCWTSHSPARKCPEYRAPSWSWASQDSSVSYLNVAWMDTEDFQTHYDCQIVRVDTTLRTDDPFSMVTDGVLVLNAKVLKGKIRVDRVGDMLKAECYLDNGGHGKAYLDDDDEELPGTVFAVYVGWAMYGYQFMIVRTSELGKTVRVGFFDVGKTHESQAEMDAHLLSTPRQEITIW</sequence>
<evidence type="ECO:0000313" key="2">
    <source>
        <dbReference type="EMBL" id="KAK5706376.1"/>
    </source>
</evidence>
<evidence type="ECO:0000259" key="1">
    <source>
        <dbReference type="Pfam" id="PF06985"/>
    </source>
</evidence>
<protein>
    <recommendedName>
        <fullName evidence="1">Heterokaryon incompatibility domain-containing protein</fullName>
    </recommendedName>
</protein>